<dbReference type="PANTHER" id="PTHR46796">
    <property type="entry name" value="HTH-TYPE TRANSCRIPTIONAL ACTIVATOR RHAS-RELATED"/>
    <property type="match status" value="1"/>
</dbReference>
<sequence>MQKWRMEQLLPQVLIVTRWNNKSEFQFNKDSNQLWTLFVIEKGSLRFRIATKQGIAGSGELLLCPPDIPFEREVLEPLSFLSIYFRLFIPDGDEIREDQSLLPGMAGKLIIQDWGRVLSSCSYMERWRIDKDELGLQRKRLLLQDIWQLHAVEKEEGSQGSHMPRPDALMEHAEQWLRDNLASTVSIRRISDELGLSPVQFTRRFRSVYQATPSDYLSALRLRRVCRLLAETTLTLEQIAAKCGYESGLYVSRIFSKKMHMSPSQYRKAHHL</sequence>
<evidence type="ECO:0000256" key="3">
    <source>
        <dbReference type="ARBA" id="ARBA00023163"/>
    </source>
</evidence>
<dbReference type="InterPro" id="IPR018060">
    <property type="entry name" value="HTH_AraC"/>
</dbReference>
<evidence type="ECO:0000313" key="5">
    <source>
        <dbReference type="EMBL" id="TNJ67852.1"/>
    </source>
</evidence>
<feature type="domain" description="HTH araC/xylS-type" evidence="4">
    <location>
        <begin position="171"/>
        <end position="269"/>
    </location>
</feature>
<keyword evidence="3" id="KW-0804">Transcription</keyword>
<dbReference type="GO" id="GO:0003700">
    <property type="term" value="F:DNA-binding transcription factor activity"/>
    <property type="evidence" value="ECO:0007669"/>
    <property type="project" value="InterPro"/>
</dbReference>
<dbReference type="PROSITE" id="PS01124">
    <property type="entry name" value="HTH_ARAC_FAMILY_2"/>
    <property type="match status" value="1"/>
</dbReference>
<dbReference type="Pfam" id="PF12833">
    <property type="entry name" value="HTH_18"/>
    <property type="match status" value="1"/>
</dbReference>
<dbReference type="AlphaFoldDB" id="A0A5C4TGD6"/>
<organism evidence="5 6">
    <name type="scientific">Paenibacillus hemerocallicola</name>
    <dbReference type="NCBI Taxonomy" id="1172614"/>
    <lineage>
        <taxon>Bacteria</taxon>
        <taxon>Bacillati</taxon>
        <taxon>Bacillota</taxon>
        <taxon>Bacilli</taxon>
        <taxon>Bacillales</taxon>
        <taxon>Paenibacillaceae</taxon>
        <taxon>Paenibacillus</taxon>
    </lineage>
</organism>
<evidence type="ECO:0000256" key="2">
    <source>
        <dbReference type="ARBA" id="ARBA00023125"/>
    </source>
</evidence>
<dbReference type="InterPro" id="IPR009057">
    <property type="entry name" value="Homeodomain-like_sf"/>
</dbReference>
<dbReference type="Gene3D" id="1.10.10.60">
    <property type="entry name" value="Homeodomain-like"/>
    <property type="match status" value="2"/>
</dbReference>
<gene>
    <name evidence="5" type="ORF">FE784_03655</name>
</gene>
<keyword evidence="6" id="KW-1185">Reference proteome</keyword>
<dbReference type="RefSeq" id="WP_139600755.1">
    <property type="nucleotide sequence ID" value="NZ_VDCQ01000003.1"/>
</dbReference>
<keyword evidence="1" id="KW-0805">Transcription regulation</keyword>
<dbReference type="GO" id="GO:0043565">
    <property type="term" value="F:sequence-specific DNA binding"/>
    <property type="evidence" value="ECO:0007669"/>
    <property type="project" value="InterPro"/>
</dbReference>
<evidence type="ECO:0000259" key="4">
    <source>
        <dbReference type="PROSITE" id="PS01124"/>
    </source>
</evidence>
<accession>A0A5C4TGD6</accession>
<comment type="caution">
    <text evidence="5">The sequence shown here is derived from an EMBL/GenBank/DDBJ whole genome shotgun (WGS) entry which is preliminary data.</text>
</comment>
<proteinExistence type="predicted"/>
<dbReference type="Proteomes" id="UP000307943">
    <property type="component" value="Unassembled WGS sequence"/>
</dbReference>
<keyword evidence="2" id="KW-0238">DNA-binding</keyword>
<dbReference type="EMBL" id="VDCQ01000003">
    <property type="protein sequence ID" value="TNJ67852.1"/>
    <property type="molecule type" value="Genomic_DNA"/>
</dbReference>
<reference evidence="5 6" key="1">
    <citation type="submission" date="2019-05" db="EMBL/GenBank/DDBJ databases">
        <title>We sequenced the genome of Paenibacillus hemerocallicola KCTC 33185 for further insight into its adaptation and study the phylogeny of Paenibacillus.</title>
        <authorList>
            <person name="Narsing Rao M.P."/>
        </authorList>
    </citation>
    <scope>NUCLEOTIDE SEQUENCE [LARGE SCALE GENOMIC DNA]</scope>
    <source>
        <strain evidence="5 6">KCTC 33185</strain>
    </source>
</reference>
<dbReference type="InterPro" id="IPR050204">
    <property type="entry name" value="AraC_XylS_family_regulators"/>
</dbReference>
<evidence type="ECO:0000256" key="1">
    <source>
        <dbReference type="ARBA" id="ARBA00023015"/>
    </source>
</evidence>
<dbReference type="PANTHER" id="PTHR46796:SF15">
    <property type="entry name" value="BLL1074 PROTEIN"/>
    <property type="match status" value="1"/>
</dbReference>
<dbReference type="OrthoDB" id="2636626at2"/>
<name>A0A5C4TGD6_9BACL</name>
<dbReference type="SMART" id="SM00342">
    <property type="entry name" value="HTH_ARAC"/>
    <property type="match status" value="1"/>
</dbReference>
<dbReference type="SUPFAM" id="SSF46689">
    <property type="entry name" value="Homeodomain-like"/>
    <property type="match status" value="2"/>
</dbReference>
<protein>
    <submittedName>
        <fullName evidence="5">Helix-turn-helix transcriptional regulator</fullName>
    </submittedName>
</protein>
<evidence type="ECO:0000313" key="6">
    <source>
        <dbReference type="Proteomes" id="UP000307943"/>
    </source>
</evidence>